<evidence type="ECO:0000313" key="3">
    <source>
        <dbReference type="EMBL" id="TXG73559.1"/>
    </source>
</evidence>
<organism evidence="3 4">
    <name type="scientific">Acer yangbiense</name>
    <dbReference type="NCBI Taxonomy" id="1000413"/>
    <lineage>
        <taxon>Eukaryota</taxon>
        <taxon>Viridiplantae</taxon>
        <taxon>Streptophyta</taxon>
        <taxon>Embryophyta</taxon>
        <taxon>Tracheophyta</taxon>
        <taxon>Spermatophyta</taxon>
        <taxon>Magnoliopsida</taxon>
        <taxon>eudicotyledons</taxon>
        <taxon>Gunneridae</taxon>
        <taxon>Pentapetalae</taxon>
        <taxon>rosids</taxon>
        <taxon>malvids</taxon>
        <taxon>Sapindales</taxon>
        <taxon>Sapindaceae</taxon>
        <taxon>Hippocastanoideae</taxon>
        <taxon>Acereae</taxon>
        <taxon>Acer</taxon>
    </lineage>
</organism>
<dbReference type="PANTHER" id="PTHR31286:SF167">
    <property type="entry name" value="OS09G0268800 PROTEIN"/>
    <property type="match status" value="1"/>
</dbReference>
<name>A0A5C7IWU4_9ROSI</name>
<sequence>MMLDETKSDGESADAALLSNSKFLTRHEVLRRRSDRAKWLAGIYRSHYWALMEDSVILSRMMSLKREMRERLGFFKEEMDSMSAADLAGLCENLLLADEDGAVLEIAEEAQMDGEKDVNRCLVGRVLSGKKINMEAFKNLIDQLWNPFGNVEVELVSENTFMFYFVNQDERNRFWNRGPWHFGKNLIVLKKPVGFGAVSKLEFNKTEFWIQIHDIPIMCMNRRTARWLAEQIGVVIEILAESRECWDNGYGTEIRKTFRLLDFYFTCGKVGHVLKECNDEEAKQFRGQISGSSLERDKSQDKDFDLSGERSNNIRSGSLVSQNGDSASAALVVKEVAKEMRSETLNPDDGPGLSHMEKMIIDGPSFGPVASPTIMDCLLEEAGMGLLKDSTAECSKKPNVGMGDRNSKYFHAKASTRKKKNHLSSLRDSAGRSHVTEQGMSGVVSSFFSFLFKSSNPSI</sequence>
<dbReference type="PANTHER" id="PTHR31286">
    <property type="entry name" value="GLYCINE-RICH CELL WALL STRUCTURAL PROTEIN 1.8-LIKE"/>
    <property type="match status" value="1"/>
</dbReference>
<evidence type="ECO:0000259" key="2">
    <source>
        <dbReference type="Pfam" id="PF14111"/>
    </source>
</evidence>
<comment type="caution">
    <text evidence="3">The sequence shown here is derived from an EMBL/GenBank/DDBJ whole genome shotgun (WGS) entry which is preliminary data.</text>
</comment>
<feature type="domain" description="DUF4283" evidence="2">
    <location>
        <begin position="116"/>
        <end position="191"/>
    </location>
</feature>
<dbReference type="OrthoDB" id="852325at2759"/>
<feature type="compositionally biased region" description="Basic and acidic residues" evidence="1">
    <location>
        <begin position="294"/>
        <end position="308"/>
    </location>
</feature>
<accession>A0A5C7IWU4</accession>
<reference evidence="4" key="1">
    <citation type="journal article" date="2019" name="Gigascience">
        <title>De novo genome assembly of the endangered Acer yangbiense, a plant species with extremely small populations endemic to Yunnan Province, China.</title>
        <authorList>
            <person name="Yang J."/>
            <person name="Wariss H.M."/>
            <person name="Tao L."/>
            <person name="Zhang R."/>
            <person name="Yun Q."/>
            <person name="Hollingsworth P."/>
            <person name="Dao Z."/>
            <person name="Luo G."/>
            <person name="Guo H."/>
            <person name="Ma Y."/>
            <person name="Sun W."/>
        </authorList>
    </citation>
    <scope>NUCLEOTIDE SEQUENCE [LARGE SCALE GENOMIC DNA]</scope>
    <source>
        <strain evidence="4">cv. Malutang</strain>
    </source>
</reference>
<evidence type="ECO:0000313" key="4">
    <source>
        <dbReference type="Proteomes" id="UP000323000"/>
    </source>
</evidence>
<feature type="compositionally biased region" description="Polar residues" evidence="1">
    <location>
        <begin position="309"/>
        <end position="322"/>
    </location>
</feature>
<proteinExistence type="predicted"/>
<evidence type="ECO:0000256" key="1">
    <source>
        <dbReference type="SAM" id="MobiDB-lite"/>
    </source>
</evidence>
<gene>
    <name evidence="3" type="ORF">EZV62_002138</name>
</gene>
<dbReference type="AlphaFoldDB" id="A0A5C7IWU4"/>
<keyword evidence="4" id="KW-1185">Reference proteome</keyword>
<dbReference type="InterPro" id="IPR040256">
    <property type="entry name" value="At4g02000-like"/>
</dbReference>
<dbReference type="EMBL" id="VAHF01000001">
    <property type="protein sequence ID" value="TXG73559.1"/>
    <property type="molecule type" value="Genomic_DNA"/>
</dbReference>
<dbReference type="Proteomes" id="UP000323000">
    <property type="component" value="Chromosome 1"/>
</dbReference>
<protein>
    <recommendedName>
        <fullName evidence="2">DUF4283 domain-containing protein</fullName>
    </recommendedName>
</protein>
<dbReference type="InterPro" id="IPR025558">
    <property type="entry name" value="DUF4283"/>
</dbReference>
<dbReference type="Pfam" id="PF14111">
    <property type="entry name" value="DUF4283"/>
    <property type="match status" value="1"/>
</dbReference>
<feature type="region of interest" description="Disordered" evidence="1">
    <location>
        <begin position="286"/>
        <end position="322"/>
    </location>
</feature>